<dbReference type="InterPro" id="IPR036291">
    <property type="entry name" value="NAD(P)-bd_dom_sf"/>
</dbReference>
<reference evidence="3" key="1">
    <citation type="journal article" date="2019" name="Int. J. Syst. Evol. Microbiol.">
        <title>The Global Catalogue of Microorganisms (GCM) 10K type strain sequencing project: providing services to taxonomists for standard genome sequencing and annotation.</title>
        <authorList>
            <consortium name="The Broad Institute Genomics Platform"/>
            <consortium name="The Broad Institute Genome Sequencing Center for Infectious Disease"/>
            <person name="Wu L."/>
            <person name="Ma J."/>
        </authorList>
    </citation>
    <scope>NUCLEOTIDE SEQUENCE [LARGE SCALE GENOMIC DNA]</scope>
    <source>
        <strain evidence="3">CCM 8749</strain>
    </source>
</reference>
<dbReference type="InterPro" id="IPR051606">
    <property type="entry name" value="Polyketide_Oxido-like"/>
</dbReference>
<dbReference type="Gene3D" id="3.40.50.720">
    <property type="entry name" value="NAD(P)-binding Rossmann-like Domain"/>
    <property type="match status" value="1"/>
</dbReference>
<evidence type="ECO:0000313" key="2">
    <source>
        <dbReference type="EMBL" id="MFC5984911.1"/>
    </source>
</evidence>
<keyword evidence="3" id="KW-1185">Reference proteome</keyword>
<dbReference type="PANTHER" id="PTHR43355">
    <property type="entry name" value="FLAVIN REDUCTASE (NADPH)"/>
    <property type="match status" value="1"/>
</dbReference>
<organism evidence="2 3">
    <name type="scientific">Marinicrinis lubricantis</name>
    <dbReference type="NCBI Taxonomy" id="2086470"/>
    <lineage>
        <taxon>Bacteria</taxon>
        <taxon>Bacillati</taxon>
        <taxon>Bacillota</taxon>
        <taxon>Bacilli</taxon>
        <taxon>Bacillales</taxon>
        <taxon>Paenibacillaceae</taxon>
    </lineage>
</organism>
<dbReference type="RefSeq" id="WP_379891297.1">
    <property type="nucleotide sequence ID" value="NZ_CBCSCT010000037.1"/>
</dbReference>
<dbReference type="PANTHER" id="PTHR43355:SF2">
    <property type="entry name" value="FLAVIN REDUCTASE (NADPH)"/>
    <property type="match status" value="1"/>
</dbReference>
<evidence type="ECO:0000259" key="1">
    <source>
        <dbReference type="Pfam" id="PF13460"/>
    </source>
</evidence>
<gene>
    <name evidence="2" type="ORF">ACFPXP_00110</name>
</gene>
<comment type="caution">
    <text evidence="2">The sequence shown here is derived from an EMBL/GenBank/DDBJ whole genome shotgun (WGS) entry which is preliminary data.</text>
</comment>
<accession>A0ABW1IGT9</accession>
<feature type="domain" description="NAD(P)-binding" evidence="1">
    <location>
        <begin position="11"/>
        <end position="199"/>
    </location>
</feature>
<protein>
    <submittedName>
        <fullName evidence="2">NAD(P)-dependent oxidoreductase</fullName>
    </submittedName>
</protein>
<dbReference type="Proteomes" id="UP001596250">
    <property type="component" value="Unassembled WGS sequence"/>
</dbReference>
<dbReference type="InterPro" id="IPR016040">
    <property type="entry name" value="NAD(P)-bd_dom"/>
</dbReference>
<dbReference type="SUPFAM" id="SSF51735">
    <property type="entry name" value="NAD(P)-binding Rossmann-fold domains"/>
    <property type="match status" value="1"/>
</dbReference>
<evidence type="ECO:0000313" key="3">
    <source>
        <dbReference type="Proteomes" id="UP001596250"/>
    </source>
</evidence>
<sequence>MNPSHKIVIIGGTGRAGRHIAAEALDKGYQVRMLIRNPDKLSNKDPRIEIIRGTIEDTDIKQLLKGCETVINTFGQPAKSKPIYSRLTQSILQTMQELHIKRYIGVTGGSLTLEGDQKGFINKIGAKIFQLLYGELLKDRLQEWRILNEYKQIEWSMVRLPFIVEGSKGGVIKEHLTDMPGTRITSGDIAEFLVRQIHDKTYVHRSPFIANKRRDKL</sequence>
<dbReference type="EMBL" id="JBHSQV010000001">
    <property type="protein sequence ID" value="MFC5984911.1"/>
    <property type="molecule type" value="Genomic_DNA"/>
</dbReference>
<dbReference type="Pfam" id="PF13460">
    <property type="entry name" value="NAD_binding_10"/>
    <property type="match status" value="1"/>
</dbReference>
<name>A0ABW1IGT9_9BACL</name>
<proteinExistence type="predicted"/>